<comment type="catalytic activity">
    <reaction evidence="13">
        <text>an N(3)-methyl-2'-deoxycytidine in single-stranded DNA + 2-oxoglutarate + O2 = a 2'-deoxycytidine in single-stranded DNA + formaldehyde + succinate + CO2 + H(+)</text>
        <dbReference type="Rhea" id="RHEA:70435"/>
        <dbReference type="Rhea" id="RHEA-COMP:12846"/>
        <dbReference type="Rhea" id="RHEA-COMP:17894"/>
        <dbReference type="ChEBI" id="CHEBI:15378"/>
        <dbReference type="ChEBI" id="CHEBI:15379"/>
        <dbReference type="ChEBI" id="CHEBI:16526"/>
        <dbReference type="ChEBI" id="CHEBI:16810"/>
        <dbReference type="ChEBI" id="CHEBI:16842"/>
        <dbReference type="ChEBI" id="CHEBI:30031"/>
        <dbReference type="ChEBI" id="CHEBI:85452"/>
        <dbReference type="ChEBI" id="CHEBI:139075"/>
    </reaction>
    <physiologicalReaction direction="left-to-right" evidence="13">
        <dbReference type="Rhea" id="RHEA:70436"/>
    </physiologicalReaction>
</comment>
<comment type="subcellular location">
    <subcellularLocation>
        <location evidence="2">Nucleus</location>
        <location evidence="2">Nucleolus</location>
    </subcellularLocation>
    <subcellularLocation>
        <location evidence="3">Nucleus</location>
        <location evidence="3">Nucleoplasm</location>
    </subcellularLocation>
</comment>
<dbReference type="PROSITE" id="PS51471">
    <property type="entry name" value="FE2OG_OXY"/>
    <property type="match status" value="1"/>
</dbReference>
<keyword evidence="9" id="KW-0408">Iron</keyword>
<feature type="binding site" evidence="27">
    <location>
        <position position="96"/>
    </location>
    <ligand>
        <name>2-oxoglutarate</name>
        <dbReference type="ChEBI" id="CHEBI:16810"/>
    </ligand>
</feature>
<comment type="cofactor">
    <cofactor evidence="1">
        <name>Fe(2+)</name>
        <dbReference type="ChEBI" id="CHEBI:29033"/>
    </cofactor>
</comment>
<keyword evidence="6" id="KW-0460">Magnesium</keyword>
<evidence type="ECO:0000313" key="30">
    <source>
        <dbReference type="Proteomes" id="UP000747542"/>
    </source>
</evidence>
<keyword evidence="8" id="KW-0560">Oxidoreductase</keyword>
<comment type="caution">
    <text evidence="29">The sequence shown here is derived from an EMBL/GenBank/DDBJ whole genome shotgun (WGS) entry which is preliminary data.</text>
</comment>
<name>A0A8J5JSX8_HOMAM</name>
<evidence type="ECO:0000256" key="20">
    <source>
        <dbReference type="ARBA" id="ARBA00052800"/>
    </source>
</evidence>
<evidence type="ECO:0000256" key="25">
    <source>
        <dbReference type="ARBA" id="ARBA00077989"/>
    </source>
</evidence>
<dbReference type="GO" id="GO:0005730">
    <property type="term" value="C:nucleolus"/>
    <property type="evidence" value="ECO:0007669"/>
    <property type="project" value="UniProtKB-SubCell"/>
</dbReference>
<feature type="binding site" evidence="27">
    <location>
        <position position="98"/>
    </location>
    <ligand>
        <name>2-oxoglutarate</name>
        <dbReference type="ChEBI" id="CHEBI:16810"/>
    </ligand>
</feature>
<sequence>VRTDNLQWRKISKDNLDLDYTLLFPRNVANALVQVFEKELDYFTGTLAKATYGDPGLTYKYSGIKTPARPWPQPLEAVRELVCKVTGHKYNFVLVNRYKDGSDKMGEHKDDEKDLDAQTPIASVSLGQPRDFYFRHQDARPPKKLNIDKVQLQLQHGSLLLMNPPTNQYWYHALPPRKSAPGIRINLTFRKIIQN</sequence>
<evidence type="ECO:0000259" key="28">
    <source>
        <dbReference type="PROSITE" id="PS51471"/>
    </source>
</evidence>
<evidence type="ECO:0000256" key="10">
    <source>
        <dbReference type="ARBA" id="ARBA00023204"/>
    </source>
</evidence>
<dbReference type="Gene3D" id="2.60.120.590">
    <property type="entry name" value="Alpha-ketoglutarate-dependent dioxygenase AlkB-like"/>
    <property type="match status" value="1"/>
</dbReference>
<evidence type="ECO:0000256" key="18">
    <source>
        <dbReference type="ARBA" id="ARBA00052597"/>
    </source>
</evidence>
<evidence type="ECO:0000256" key="24">
    <source>
        <dbReference type="ARBA" id="ARBA00072134"/>
    </source>
</evidence>
<feature type="binding site" evidence="27">
    <location>
        <position position="188"/>
    </location>
    <ligand>
        <name>2-oxoglutarate</name>
        <dbReference type="ChEBI" id="CHEBI:16810"/>
    </ligand>
</feature>
<evidence type="ECO:0000256" key="17">
    <source>
        <dbReference type="ARBA" id="ARBA00051755"/>
    </source>
</evidence>
<evidence type="ECO:0000256" key="4">
    <source>
        <dbReference type="ARBA" id="ARBA00022723"/>
    </source>
</evidence>
<evidence type="ECO:0000256" key="9">
    <source>
        <dbReference type="ARBA" id="ARBA00023004"/>
    </source>
</evidence>
<dbReference type="InterPro" id="IPR027450">
    <property type="entry name" value="AlkB-like"/>
</dbReference>
<comment type="catalytic activity">
    <reaction evidence="19">
        <text>a 1,N(6)-etheno-2'-deoxyadenosine in double-stranded DNA + 2-oxoglutarate + O2 + H2O = a 2'-deoxyadenosine in double-stranded DNA + glyoxal + succinate + CO2</text>
        <dbReference type="Rhea" id="RHEA:70463"/>
        <dbReference type="Rhea" id="RHEA-COMP:17897"/>
        <dbReference type="Rhea" id="RHEA-COMP:17903"/>
        <dbReference type="ChEBI" id="CHEBI:15377"/>
        <dbReference type="ChEBI" id="CHEBI:15379"/>
        <dbReference type="ChEBI" id="CHEBI:16526"/>
        <dbReference type="ChEBI" id="CHEBI:16810"/>
        <dbReference type="ChEBI" id="CHEBI:30031"/>
        <dbReference type="ChEBI" id="CHEBI:34779"/>
        <dbReference type="ChEBI" id="CHEBI:90615"/>
        <dbReference type="ChEBI" id="CHEBI:189583"/>
    </reaction>
    <physiologicalReaction direction="left-to-right" evidence="19">
        <dbReference type="Rhea" id="RHEA:70464"/>
    </physiologicalReaction>
</comment>
<comment type="catalytic activity">
    <reaction evidence="12">
        <text>an N(1)-methyl-2'-deoxyadenosine in single-stranded DNA + 2-oxoglutarate + O2 = a 2'-deoxyadenosine in single-stranded DNA + formaldehyde + succinate + CO2 + H(+)</text>
        <dbReference type="Rhea" id="RHEA:70447"/>
        <dbReference type="Rhea" id="RHEA-COMP:17895"/>
        <dbReference type="Rhea" id="RHEA-COMP:17896"/>
        <dbReference type="ChEBI" id="CHEBI:15378"/>
        <dbReference type="ChEBI" id="CHEBI:15379"/>
        <dbReference type="ChEBI" id="CHEBI:16526"/>
        <dbReference type="ChEBI" id="CHEBI:16810"/>
        <dbReference type="ChEBI" id="CHEBI:16842"/>
        <dbReference type="ChEBI" id="CHEBI:30031"/>
        <dbReference type="ChEBI" id="CHEBI:90615"/>
        <dbReference type="ChEBI" id="CHEBI:139096"/>
    </reaction>
    <physiologicalReaction direction="left-to-right" evidence="12">
        <dbReference type="Rhea" id="RHEA:70448"/>
    </physiologicalReaction>
</comment>
<evidence type="ECO:0000256" key="13">
    <source>
        <dbReference type="ARBA" id="ARBA00051165"/>
    </source>
</evidence>
<evidence type="ECO:0000256" key="26">
    <source>
        <dbReference type="ARBA" id="ARBA00081727"/>
    </source>
</evidence>
<dbReference type="Proteomes" id="UP000747542">
    <property type="component" value="Unassembled WGS sequence"/>
</dbReference>
<evidence type="ECO:0000256" key="16">
    <source>
        <dbReference type="ARBA" id="ARBA00051434"/>
    </source>
</evidence>
<dbReference type="SUPFAM" id="SSF51197">
    <property type="entry name" value="Clavaminate synthase-like"/>
    <property type="match status" value="1"/>
</dbReference>
<feature type="binding site" evidence="27">
    <location>
        <position position="184"/>
    </location>
    <ligand>
        <name>2-oxoglutarate</name>
        <dbReference type="ChEBI" id="CHEBI:16810"/>
    </ligand>
</feature>
<accession>A0A8J5JSX8</accession>
<dbReference type="PANTHER" id="PTHR31573:SF1">
    <property type="entry name" value="DNA OXIDATIVE DEMETHYLASE ALKBH2"/>
    <property type="match status" value="1"/>
</dbReference>
<protein>
    <recommendedName>
        <fullName evidence="24">DNA oxidative demethylase ALKBH2</fullName>
        <ecNumber evidence="23">1.14.11.33</ecNumber>
    </recommendedName>
    <alternativeName>
        <fullName evidence="25">Alkylated DNA repair protein alkB homolog 2</fullName>
    </alternativeName>
    <alternativeName>
        <fullName evidence="26">Alpha-ketoglutarate-dependent dioxygenase alkB homolog 2</fullName>
    </alternativeName>
</protein>
<keyword evidence="7" id="KW-0223">Dioxygenase</keyword>
<evidence type="ECO:0000256" key="2">
    <source>
        <dbReference type="ARBA" id="ARBA00004604"/>
    </source>
</evidence>
<dbReference type="InterPro" id="IPR032852">
    <property type="entry name" value="ALKBH2"/>
</dbReference>
<comment type="catalytic activity">
    <reaction evidence="20">
        <text>an N(1)-methyl-2'-deoxyadenosine in double-stranded DNA + 2-oxoglutarate + O2 = a 2'-deoxyadenosine in double-stranded DNA + formaldehyde + succinate + CO2 + H(+)</text>
        <dbReference type="Rhea" id="RHEA:70443"/>
        <dbReference type="Rhea" id="RHEA-COMP:14236"/>
        <dbReference type="Rhea" id="RHEA-COMP:17897"/>
        <dbReference type="ChEBI" id="CHEBI:15378"/>
        <dbReference type="ChEBI" id="CHEBI:15379"/>
        <dbReference type="ChEBI" id="CHEBI:16526"/>
        <dbReference type="ChEBI" id="CHEBI:16810"/>
        <dbReference type="ChEBI" id="CHEBI:16842"/>
        <dbReference type="ChEBI" id="CHEBI:30031"/>
        <dbReference type="ChEBI" id="CHEBI:90615"/>
        <dbReference type="ChEBI" id="CHEBI:139096"/>
    </reaction>
    <physiologicalReaction direction="left-to-right" evidence="20">
        <dbReference type="Rhea" id="RHEA:70444"/>
    </physiologicalReaction>
</comment>
<comment type="catalytic activity">
    <reaction evidence="15">
        <text>an N(3)-methyl-2'-deoxycytidine in double-stranded DNA + 2-oxoglutarate + O2 = a 2'-deoxycytidine in double-stranded DNA + formaldehyde + succinate + CO2 + H(+)</text>
        <dbReference type="Rhea" id="RHEA:70439"/>
        <dbReference type="Rhea" id="RHEA-COMP:14237"/>
        <dbReference type="Rhea" id="RHEA-COMP:17070"/>
        <dbReference type="ChEBI" id="CHEBI:15378"/>
        <dbReference type="ChEBI" id="CHEBI:15379"/>
        <dbReference type="ChEBI" id="CHEBI:16526"/>
        <dbReference type="ChEBI" id="CHEBI:16810"/>
        <dbReference type="ChEBI" id="CHEBI:16842"/>
        <dbReference type="ChEBI" id="CHEBI:30031"/>
        <dbReference type="ChEBI" id="CHEBI:85452"/>
        <dbReference type="ChEBI" id="CHEBI:139075"/>
    </reaction>
    <physiologicalReaction direction="left-to-right" evidence="15">
        <dbReference type="Rhea" id="RHEA:70440"/>
    </physiologicalReaction>
</comment>
<dbReference type="GO" id="GO:0035516">
    <property type="term" value="F:broad specificity oxidative DNA demethylase activity"/>
    <property type="evidence" value="ECO:0007669"/>
    <property type="project" value="UniProtKB-EC"/>
</dbReference>
<dbReference type="InterPro" id="IPR037151">
    <property type="entry name" value="AlkB-like_sf"/>
</dbReference>
<keyword evidence="11" id="KW-0539">Nucleus</keyword>
<feature type="non-terminal residue" evidence="29">
    <location>
        <position position="1"/>
    </location>
</feature>
<proteinExistence type="predicted"/>
<gene>
    <name evidence="29" type="primary">Alkbh2-L</name>
    <name evidence="29" type="ORF">Hamer_G002873</name>
</gene>
<feature type="binding site" evidence="27">
    <location>
        <begin position="59"/>
        <end position="61"/>
    </location>
    <ligand>
        <name>substrate</name>
    </ligand>
</feature>
<evidence type="ECO:0000256" key="8">
    <source>
        <dbReference type="ARBA" id="ARBA00023002"/>
    </source>
</evidence>
<evidence type="ECO:0000256" key="23">
    <source>
        <dbReference type="ARBA" id="ARBA00066725"/>
    </source>
</evidence>
<feature type="binding site" evidence="27">
    <location>
        <position position="111"/>
    </location>
    <ligand>
        <name>substrate</name>
    </ligand>
</feature>
<evidence type="ECO:0000313" key="29">
    <source>
        <dbReference type="EMBL" id="KAG7163651.1"/>
    </source>
</evidence>
<feature type="binding site" evidence="27">
    <location>
        <position position="108"/>
    </location>
    <ligand>
        <name>2-oxoglutarate</name>
        <dbReference type="ChEBI" id="CHEBI:16810"/>
    </ligand>
</feature>
<organism evidence="29 30">
    <name type="scientific">Homarus americanus</name>
    <name type="common">American lobster</name>
    <dbReference type="NCBI Taxonomy" id="6706"/>
    <lineage>
        <taxon>Eukaryota</taxon>
        <taxon>Metazoa</taxon>
        <taxon>Ecdysozoa</taxon>
        <taxon>Arthropoda</taxon>
        <taxon>Crustacea</taxon>
        <taxon>Multicrustacea</taxon>
        <taxon>Malacostraca</taxon>
        <taxon>Eumalacostraca</taxon>
        <taxon>Eucarida</taxon>
        <taxon>Decapoda</taxon>
        <taxon>Pleocyemata</taxon>
        <taxon>Astacidea</taxon>
        <taxon>Nephropoidea</taxon>
        <taxon>Nephropidae</taxon>
        <taxon>Homarus</taxon>
    </lineage>
</organism>
<evidence type="ECO:0000256" key="11">
    <source>
        <dbReference type="ARBA" id="ARBA00023242"/>
    </source>
</evidence>
<evidence type="ECO:0000256" key="27">
    <source>
        <dbReference type="PIRSR" id="PIRSR632852-1"/>
    </source>
</evidence>
<dbReference type="GO" id="GO:0051747">
    <property type="term" value="F:cytosine C-5 DNA demethylase activity"/>
    <property type="evidence" value="ECO:0007669"/>
    <property type="project" value="UniProtKB-ARBA"/>
</dbReference>
<dbReference type="Pfam" id="PF13532">
    <property type="entry name" value="2OG-FeII_Oxy_2"/>
    <property type="match status" value="1"/>
</dbReference>
<evidence type="ECO:0000256" key="5">
    <source>
        <dbReference type="ARBA" id="ARBA00022763"/>
    </source>
</evidence>
<keyword evidence="4" id="KW-0479">Metal-binding</keyword>
<comment type="catalytic activity">
    <reaction evidence="18">
        <text>a 3,N(4)-etheno-2'-deoxycytidine in single-stranded DNA + 2-oxoglutarate + O2 + H2O = a 2'-deoxycytidine in single-stranded DNA + glyoxal + succinate + CO2</text>
        <dbReference type="Rhea" id="RHEA:70471"/>
        <dbReference type="Rhea" id="RHEA-COMP:12846"/>
        <dbReference type="Rhea" id="RHEA-COMP:17906"/>
        <dbReference type="ChEBI" id="CHEBI:15377"/>
        <dbReference type="ChEBI" id="CHEBI:15379"/>
        <dbReference type="ChEBI" id="CHEBI:16526"/>
        <dbReference type="ChEBI" id="CHEBI:16810"/>
        <dbReference type="ChEBI" id="CHEBI:30031"/>
        <dbReference type="ChEBI" id="CHEBI:34779"/>
        <dbReference type="ChEBI" id="CHEBI:85452"/>
        <dbReference type="ChEBI" id="CHEBI:189585"/>
    </reaction>
    <physiologicalReaction direction="left-to-right" evidence="18">
        <dbReference type="Rhea" id="RHEA:70472"/>
    </physiologicalReaction>
</comment>
<comment type="catalytic activity">
    <reaction evidence="21">
        <text>a methylated nucleobase within DNA + 2-oxoglutarate + O2 = a nucleobase within DNA + formaldehyde + succinate + CO2</text>
        <dbReference type="Rhea" id="RHEA:30299"/>
        <dbReference type="Rhea" id="RHEA-COMP:12192"/>
        <dbReference type="Rhea" id="RHEA-COMP:12193"/>
        <dbReference type="ChEBI" id="CHEBI:15379"/>
        <dbReference type="ChEBI" id="CHEBI:16526"/>
        <dbReference type="ChEBI" id="CHEBI:16810"/>
        <dbReference type="ChEBI" id="CHEBI:16842"/>
        <dbReference type="ChEBI" id="CHEBI:30031"/>
        <dbReference type="ChEBI" id="CHEBI:32875"/>
        <dbReference type="ChEBI" id="CHEBI:64428"/>
        <dbReference type="EC" id="1.14.11.33"/>
    </reaction>
    <physiologicalReaction direction="left-to-right" evidence="21">
        <dbReference type="Rhea" id="RHEA:30300"/>
    </physiologicalReaction>
</comment>
<evidence type="ECO:0000256" key="6">
    <source>
        <dbReference type="ARBA" id="ARBA00022842"/>
    </source>
</evidence>
<keyword evidence="30" id="KW-1185">Reference proteome</keyword>
<feature type="binding site" evidence="27">
    <location>
        <position position="190"/>
    </location>
    <ligand>
        <name>2-oxoglutarate</name>
        <dbReference type="ChEBI" id="CHEBI:16810"/>
    </ligand>
</feature>
<dbReference type="EC" id="1.14.11.33" evidence="23"/>
<dbReference type="GO" id="GO:0008198">
    <property type="term" value="F:ferrous iron binding"/>
    <property type="evidence" value="ECO:0007669"/>
    <property type="project" value="TreeGrafter"/>
</dbReference>
<comment type="catalytic activity">
    <reaction evidence="17">
        <text>a 1,N(2)-etheno-2'-deoxyguanosine in double-stranded DNA + 2-oxoglutarate + O2 + H2O = a 2'-deoxyguanosine in double-stranded DNA + glyoxal + succinate + CO2</text>
        <dbReference type="Rhea" id="RHEA:70487"/>
        <dbReference type="Rhea" id="RHEA-COMP:17910"/>
        <dbReference type="Rhea" id="RHEA-COMP:17912"/>
        <dbReference type="ChEBI" id="CHEBI:15377"/>
        <dbReference type="ChEBI" id="CHEBI:15379"/>
        <dbReference type="ChEBI" id="CHEBI:16526"/>
        <dbReference type="ChEBI" id="CHEBI:16810"/>
        <dbReference type="ChEBI" id="CHEBI:30031"/>
        <dbReference type="ChEBI" id="CHEBI:34779"/>
        <dbReference type="ChEBI" id="CHEBI:85445"/>
        <dbReference type="ChEBI" id="CHEBI:189586"/>
    </reaction>
    <physiologicalReaction direction="left-to-right" evidence="17">
        <dbReference type="Rhea" id="RHEA:70488"/>
    </physiologicalReaction>
</comment>
<evidence type="ECO:0000256" key="14">
    <source>
        <dbReference type="ARBA" id="ARBA00051189"/>
    </source>
</evidence>
<evidence type="ECO:0000256" key="3">
    <source>
        <dbReference type="ARBA" id="ARBA00004642"/>
    </source>
</evidence>
<dbReference type="InterPro" id="IPR005123">
    <property type="entry name" value="Oxoglu/Fe-dep_dioxygenase_dom"/>
</dbReference>
<reference evidence="29" key="1">
    <citation type="journal article" date="2021" name="Sci. Adv.">
        <title>The American lobster genome reveals insights on longevity, neural, and immune adaptations.</title>
        <authorList>
            <person name="Polinski J.M."/>
            <person name="Zimin A.V."/>
            <person name="Clark K.F."/>
            <person name="Kohn A.B."/>
            <person name="Sadowski N."/>
            <person name="Timp W."/>
            <person name="Ptitsyn A."/>
            <person name="Khanna P."/>
            <person name="Romanova D.Y."/>
            <person name="Williams P."/>
            <person name="Greenwood S.J."/>
            <person name="Moroz L.L."/>
            <person name="Walt D.R."/>
            <person name="Bodnar A.G."/>
        </authorList>
    </citation>
    <scope>NUCLEOTIDE SEQUENCE</scope>
    <source>
        <strain evidence="29">GMGI-L3</strain>
    </source>
</reference>
<dbReference type="FunFam" id="2.60.120.590:FF:000004">
    <property type="entry name" value="DNA oxidative demethylase ALKBH2"/>
    <property type="match status" value="1"/>
</dbReference>
<keyword evidence="5" id="KW-0227">DNA damage</keyword>
<dbReference type="AlphaFoldDB" id="A0A8J5JSX8"/>
<evidence type="ECO:0000256" key="19">
    <source>
        <dbReference type="ARBA" id="ARBA00052627"/>
    </source>
</evidence>
<evidence type="ECO:0000256" key="22">
    <source>
        <dbReference type="ARBA" id="ARBA00062909"/>
    </source>
</evidence>
<dbReference type="GO" id="GO:0005654">
    <property type="term" value="C:nucleoplasm"/>
    <property type="evidence" value="ECO:0007669"/>
    <property type="project" value="UniProtKB-SubCell"/>
</dbReference>
<dbReference type="PANTHER" id="PTHR31573">
    <property type="entry name" value="ALPHA-KETOGLUTARATE-DEPENDENT DIOXYGENASE ALKB HOMOLOG 2"/>
    <property type="match status" value="1"/>
</dbReference>
<comment type="catalytic activity">
    <reaction evidence="14">
        <text>a 1,N(6)-etheno-2'-deoxyadenosine in single-stranded DNA + 2-oxoglutarate + O2 + H2O = a 2'-deoxyadenosine in single-stranded DNA + glyoxal + succinate + CO2</text>
        <dbReference type="Rhea" id="RHEA:70459"/>
        <dbReference type="Rhea" id="RHEA-COMP:17896"/>
        <dbReference type="Rhea" id="RHEA-COMP:17904"/>
        <dbReference type="ChEBI" id="CHEBI:15377"/>
        <dbReference type="ChEBI" id="CHEBI:15379"/>
        <dbReference type="ChEBI" id="CHEBI:16526"/>
        <dbReference type="ChEBI" id="CHEBI:16810"/>
        <dbReference type="ChEBI" id="CHEBI:30031"/>
        <dbReference type="ChEBI" id="CHEBI:34779"/>
        <dbReference type="ChEBI" id="CHEBI:90615"/>
        <dbReference type="ChEBI" id="CHEBI:189583"/>
    </reaction>
    <physiologicalReaction direction="left-to-right" evidence="14">
        <dbReference type="Rhea" id="RHEA:70460"/>
    </physiologicalReaction>
</comment>
<evidence type="ECO:0000256" key="15">
    <source>
        <dbReference type="ARBA" id="ARBA00051376"/>
    </source>
</evidence>
<dbReference type="EMBL" id="JAHLQT010026447">
    <property type="protein sequence ID" value="KAG7163651.1"/>
    <property type="molecule type" value="Genomic_DNA"/>
</dbReference>
<keyword evidence="10" id="KW-0234">DNA repair</keyword>
<evidence type="ECO:0000256" key="12">
    <source>
        <dbReference type="ARBA" id="ARBA00051010"/>
    </source>
</evidence>
<feature type="binding site" evidence="27">
    <location>
        <position position="172"/>
    </location>
    <ligand>
        <name>2-oxoglutarate</name>
        <dbReference type="ChEBI" id="CHEBI:16810"/>
    </ligand>
</feature>
<comment type="subunit">
    <text evidence="22">Interacts with PCNA homotrimer; this interaction is enhanced during the S-phase of the cell cycle. Interacts with nucleolar proteins NCL, UBTF and NPM1. Interacts with XRCC5-XRCC6 heterodimer.</text>
</comment>
<evidence type="ECO:0000256" key="21">
    <source>
        <dbReference type="ARBA" id="ARBA00053025"/>
    </source>
</evidence>
<comment type="catalytic activity">
    <reaction evidence="16">
        <text>a 3,N(4)-etheno-2'-deoxycytidine in double-stranded DNA + 2-oxoglutarate + O2 + H2O = a 2'-deoxycytidine in double-stranded DNA + glyoxal + succinate + CO2</text>
        <dbReference type="Rhea" id="RHEA:70467"/>
        <dbReference type="Rhea" id="RHEA-COMP:17070"/>
        <dbReference type="Rhea" id="RHEA-COMP:17905"/>
        <dbReference type="ChEBI" id="CHEBI:15377"/>
        <dbReference type="ChEBI" id="CHEBI:15379"/>
        <dbReference type="ChEBI" id="CHEBI:16526"/>
        <dbReference type="ChEBI" id="CHEBI:16810"/>
        <dbReference type="ChEBI" id="CHEBI:30031"/>
        <dbReference type="ChEBI" id="CHEBI:34779"/>
        <dbReference type="ChEBI" id="CHEBI:85452"/>
        <dbReference type="ChEBI" id="CHEBI:189585"/>
    </reaction>
    <physiologicalReaction direction="left-to-right" evidence="16">
        <dbReference type="Rhea" id="RHEA:70468"/>
    </physiologicalReaction>
</comment>
<dbReference type="GO" id="GO:0006307">
    <property type="term" value="P:DNA alkylation repair"/>
    <property type="evidence" value="ECO:0007669"/>
    <property type="project" value="TreeGrafter"/>
</dbReference>
<feature type="domain" description="Fe2OG dioxygenase" evidence="28">
    <location>
        <begin position="89"/>
        <end position="193"/>
    </location>
</feature>
<evidence type="ECO:0000256" key="7">
    <source>
        <dbReference type="ARBA" id="ARBA00022964"/>
    </source>
</evidence>
<evidence type="ECO:0000256" key="1">
    <source>
        <dbReference type="ARBA" id="ARBA00001954"/>
    </source>
</evidence>